<dbReference type="Pfam" id="PF09107">
    <property type="entry name" value="WHD_3rd_SelB"/>
    <property type="match status" value="1"/>
</dbReference>
<dbReference type="AlphaFoldDB" id="A0A4D7CTB9"/>
<dbReference type="Pfam" id="PF00009">
    <property type="entry name" value="GTP_EFTU"/>
    <property type="match status" value="1"/>
</dbReference>
<dbReference type="CDD" id="cd15491">
    <property type="entry name" value="selB_III"/>
    <property type="match status" value="1"/>
</dbReference>
<dbReference type="RefSeq" id="WP_136953274.1">
    <property type="nucleotide sequence ID" value="NZ_CP039712.1"/>
</dbReference>
<dbReference type="Gene3D" id="1.10.10.2770">
    <property type="match status" value="1"/>
</dbReference>
<name>A0A4D7CTB9_9ENTE</name>
<sequence>MTEIVIGTAGHIDHGKTTLVKALSGIETDTTKEEKKRGMSINLGFAYLEGPNNQKIGLVDVPGHEKFIKNMVAGLPGIHTMMIVIDAAEGVMPQTKEHIDILTLLGINSFMIVLTKINQVDDELKELVIEDLIDYCKETPLEGAPIFETDAIDNVGIDALKQAIYTIANELNPPIEKDEGRLNVDRVFSVKGFGTVVTGTLLDKRLTVNDTLYLYPGNISCKIRSLQVHEQTVKEAYPGQRVAINLSNIATDEIQRGDVLSTLDTGQETWMMDVKVKCLANHLSGINLWNRVRILIGTREVFARVVPIGVETIAPNTEGFLQLRLEEPLRVKQGDHLIIRAYSPMKTIGGGLILDASPDKHRRFKSSVIESLEIKAEGSVEQQLLDFAYHQTSPFTTLSEMQHYLSIEEYELCRLLDEAESQEQIMELTTNTYIHPLRFEQLTKKIMEEISRYHKTYRLRKGMPIKELRSKFNRLGKVTLIDALLTRMTTVNLLKREGDLLALSDFEISFNSYQLKAKESMLNILDQNGYNPTKVEELTKRDKNYIEMLEALNGEEITMLTFEYAISSKKLRDAIQLMCDYIKEHQEMTLGDFRDLTRSSRKSSMLILEYIDQLGMTKRIENKRVLID</sequence>
<dbReference type="InterPro" id="IPR036388">
    <property type="entry name" value="WH-like_DNA-bd_sf"/>
</dbReference>
<dbReference type="Pfam" id="PF09106">
    <property type="entry name" value="WHD_2nd_SelB"/>
    <property type="match status" value="1"/>
</dbReference>
<dbReference type="InterPro" id="IPR009001">
    <property type="entry name" value="Transl_elong_EF1A/Init_IF2_C"/>
</dbReference>
<dbReference type="InterPro" id="IPR015191">
    <property type="entry name" value="SelB_WHD4"/>
</dbReference>
<dbReference type="InterPro" id="IPR009000">
    <property type="entry name" value="Transl_B-barrel_sf"/>
</dbReference>
<dbReference type="GO" id="GO:0005829">
    <property type="term" value="C:cytosol"/>
    <property type="evidence" value="ECO:0007669"/>
    <property type="project" value="TreeGrafter"/>
</dbReference>
<dbReference type="Gene3D" id="3.40.50.300">
    <property type="entry name" value="P-loop containing nucleotide triphosphate hydrolases"/>
    <property type="match status" value="1"/>
</dbReference>
<dbReference type="PANTHER" id="PTHR43721">
    <property type="entry name" value="ELONGATION FACTOR TU-RELATED"/>
    <property type="match status" value="1"/>
</dbReference>
<evidence type="ECO:0000256" key="3">
    <source>
        <dbReference type="ARBA" id="ARBA00022490"/>
    </source>
</evidence>
<dbReference type="PROSITE" id="PS51722">
    <property type="entry name" value="G_TR_2"/>
    <property type="match status" value="1"/>
</dbReference>
<dbReference type="InterPro" id="IPR004535">
    <property type="entry name" value="Transl_elong_SelB"/>
</dbReference>
<dbReference type="InterPro" id="IPR027417">
    <property type="entry name" value="P-loop_NTPase"/>
</dbReference>
<dbReference type="PANTHER" id="PTHR43721:SF22">
    <property type="entry name" value="ELONGATION FACTOR TU, MITOCHONDRIAL"/>
    <property type="match status" value="1"/>
</dbReference>
<dbReference type="CDD" id="cd04171">
    <property type="entry name" value="SelB"/>
    <property type="match status" value="1"/>
</dbReference>
<evidence type="ECO:0000256" key="7">
    <source>
        <dbReference type="ARBA" id="ARBA00025526"/>
    </source>
</evidence>
<evidence type="ECO:0000256" key="2">
    <source>
        <dbReference type="ARBA" id="ARBA00015953"/>
    </source>
</evidence>
<dbReference type="InterPro" id="IPR036390">
    <property type="entry name" value="WH_DNA-bd_sf"/>
</dbReference>
<dbReference type="GO" id="GO:0005525">
    <property type="term" value="F:GTP binding"/>
    <property type="evidence" value="ECO:0007669"/>
    <property type="project" value="UniProtKB-KW"/>
</dbReference>
<dbReference type="PRINTS" id="PR00315">
    <property type="entry name" value="ELONGATNFCT"/>
</dbReference>
<dbReference type="SUPFAM" id="SSF52540">
    <property type="entry name" value="P-loop containing nucleoside triphosphate hydrolases"/>
    <property type="match status" value="1"/>
</dbReference>
<dbReference type="InterPro" id="IPR031157">
    <property type="entry name" value="G_TR_CS"/>
</dbReference>
<keyword evidence="4" id="KW-0547">Nucleotide-binding</keyword>
<dbReference type="EMBL" id="CP039712">
    <property type="protein sequence ID" value="QCI86443.1"/>
    <property type="molecule type" value="Genomic_DNA"/>
</dbReference>
<evidence type="ECO:0000256" key="5">
    <source>
        <dbReference type="ARBA" id="ARBA00022917"/>
    </source>
</evidence>
<proteinExistence type="predicted"/>
<evidence type="ECO:0000256" key="6">
    <source>
        <dbReference type="ARBA" id="ARBA00023134"/>
    </source>
</evidence>
<reference evidence="10 11" key="1">
    <citation type="submission" date="2019-04" db="EMBL/GenBank/DDBJ databases">
        <title>Vagococcus sp. nov., isolated from faeces of yaks (Bos grunniens).</title>
        <authorList>
            <person name="Ge Y."/>
        </authorList>
    </citation>
    <scope>NUCLEOTIDE SEQUENCE [LARGE SCALE GENOMIC DNA]</scope>
    <source>
        <strain evidence="10 11">MN-17</strain>
    </source>
</reference>
<dbReference type="Proteomes" id="UP000298615">
    <property type="component" value="Chromosome"/>
</dbReference>
<protein>
    <recommendedName>
        <fullName evidence="2">Selenocysteine-specific elongation factor</fullName>
    </recommendedName>
    <alternativeName>
        <fullName evidence="8">SelB translation factor</fullName>
    </alternativeName>
</protein>
<dbReference type="PROSITE" id="PS00301">
    <property type="entry name" value="G_TR_1"/>
    <property type="match status" value="1"/>
</dbReference>
<organism evidence="10 11">
    <name type="scientific">Vagococcus zengguangii</name>
    <dbReference type="NCBI Taxonomy" id="2571750"/>
    <lineage>
        <taxon>Bacteria</taxon>
        <taxon>Bacillati</taxon>
        <taxon>Bacillota</taxon>
        <taxon>Bacilli</taxon>
        <taxon>Lactobacillales</taxon>
        <taxon>Enterococcaceae</taxon>
        <taxon>Vagococcus</taxon>
    </lineage>
</organism>
<keyword evidence="3" id="KW-0963">Cytoplasm</keyword>
<evidence type="ECO:0000256" key="1">
    <source>
        <dbReference type="ARBA" id="ARBA00004496"/>
    </source>
</evidence>
<dbReference type="CDD" id="cd03696">
    <property type="entry name" value="SelB_II"/>
    <property type="match status" value="1"/>
</dbReference>
<dbReference type="InterPro" id="IPR004161">
    <property type="entry name" value="EFTu-like_2"/>
</dbReference>
<keyword evidence="5" id="KW-0648">Protein biosynthesis</keyword>
<dbReference type="InterPro" id="IPR057335">
    <property type="entry name" value="Beta-barrel_SelB"/>
</dbReference>
<dbReference type="InterPro" id="IPR050055">
    <property type="entry name" value="EF-Tu_GTPase"/>
</dbReference>
<keyword evidence="6" id="KW-0342">GTP-binding</keyword>
<dbReference type="InterPro" id="IPR015190">
    <property type="entry name" value="Elong_fac_SelB-wing-hlx_typ-2"/>
</dbReference>
<dbReference type="GO" id="GO:0003746">
    <property type="term" value="F:translation elongation factor activity"/>
    <property type="evidence" value="ECO:0007669"/>
    <property type="project" value="UniProtKB-KW"/>
</dbReference>
<dbReference type="GO" id="GO:0003723">
    <property type="term" value="F:RNA binding"/>
    <property type="evidence" value="ECO:0007669"/>
    <property type="project" value="InterPro"/>
</dbReference>
<dbReference type="NCBIfam" id="TIGR00475">
    <property type="entry name" value="selB"/>
    <property type="match status" value="1"/>
</dbReference>
<accession>A0A4D7CTB9</accession>
<keyword evidence="11" id="KW-1185">Reference proteome</keyword>
<evidence type="ECO:0000313" key="10">
    <source>
        <dbReference type="EMBL" id="QCI86443.1"/>
    </source>
</evidence>
<dbReference type="SUPFAM" id="SSF50447">
    <property type="entry name" value="Translation proteins"/>
    <property type="match status" value="1"/>
</dbReference>
<dbReference type="KEGG" id="vao:FA707_05445"/>
<comment type="subcellular location">
    <subcellularLocation>
        <location evidence="1">Cytoplasm</location>
    </subcellularLocation>
</comment>
<keyword evidence="10" id="KW-0251">Elongation factor</keyword>
<dbReference type="Pfam" id="PF25461">
    <property type="entry name" value="Beta-barrel_SelB"/>
    <property type="match status" value="1"/>
</dbReference>
<dbReference type="GO" id="GO:0001514">
    <property type="term" value="P:selenocysteine incorporation"/>
    <property type="evidence" value="ECO:0007669"/>
    <property type="project" value="InterPro"/>
</dbReference>
<comment type="function">
    <text evidence="7">Translation factor necessary for the incorporation of selenocysteine into proteins. It probably replaces EF-Tu for the insertion of selenocysteine directed by the UGA codon. SelB binds GTP and GDP.</text>
</comment>
<evidence type="ECO:0000256" key="8">
    <source>
        <dbReference type="ARBA" id="ARBA00031615"/>
    </source>
</evidence>
<dbReference type="GO" id="GO:0003924">
    <property type="term" value="F:GTPase activity"/>
    <property type="evidence" value="ECO:0007669"/>
    <property type="project" value="InterPro"/>
</dbReference>
<evidence type="ECO:0000259" key="9">
    <source>
        <dbReference type="PROSITE" id="PS51722"/>
    </source>
</evidence>
<feature type="domain" description="Tr-type G" evidence="9">
    <location>
        <begin position="1"/>
        <end position="174"/>
    </location>
</feature>
<dbReference type="Pfam" id="PF03144">
    <property type="entry name" value="GTP_EFTU_D2"/>
    <property type="match status" value="1"/>
</dbReference>
<dbReference type="Gene3D" id="1.10.10.10">
    <property type="entry name" value="Winged helix-like DNA-binding domain superfamily/Winged helix DNA-binding domain"/>
    <property type="match status" value="1"/>
</dbReference>
<gene>
    <name evidence="10" type="primary">selB</name>
    <name evidence="10" type="ORF">FA707_05445</name>
</gene>
<dbReference type="SUPFAM" id="SSF46785">
    <property type="entry name" value="Winged helix' DNA-binding domain"/>
    <property type="match status" value="2"/>
</dbReference>
<evidence type="ECO:0000256" key="4">
    <source>
        <dbReference type="ARBA" id="ARBA00022741"/>
    </source>
</evidence>
<dbReference type="InterPro" id="IPR000795">
    <property type="entry name" value="T_Tr_GTP-bd_dom"/>
</dbReference>
<dbReference type="SUPFAM" id="SSF50465">
    <property type="entry name" value="EF-Tu/eEF-1alpha/eIF2-gamma C-terminal domain"/>
    <property type="match status" value="1"/>
</dbReference>
<evidence type="ECO:0000313" key="11">
    <source>
        <dbReference type="Proteomes" id="UP000298615"/>
    </source>
</evidence>
<dbReference type="InterPro" id="IPR005225">
    <property type="entry name" value="Small_GTP-bd"/>
</dbReference>
<dbReference type="NCBIfam" id="TIGR00231">
    <property type="entry name" value="small_GTP"/>
    <property type="match status" value="1"/>
</dbReference>
<dbReference type="Gene3D" id="2.40.30.10">
    <property type="entry name" value="Translation factors"/>
    <property type="match status" value="1"/>
</dbReference>